<dbReference type="RefSeq" id="WP_007001214.1">
    <property type="nucleotide sequence ID" value="NZ_JH992955.1"/>
</dbReference>
<reference evidence="2 3" key="1">
    <citation type="submission" date="2012-09" db="EMBL/GenBank/DDBJ databases">
        <title>The Genome Sequence of Actinobaculum massiliae ACS-171-V-COL2.</title>
        <authorList>
            <consortium name="The Broad Institute Genome Sequencing Platform"/>
            <person name="Earl A."/>
            <person name="Ward D."/>
            <person name="Feldgarden M."/>
            <person name="Gevers D."/>
            <person name="Saerens B."/>
            <person name="Vaneechoutte M."/>
            <person name="Walker B."/>
            <person name="Young S.K."/>
            <person name="Zeng Q."/>
            <person name="Gargeya S."/>
            <person name="Fitzgerald M."/>
            <person name="Haas B."/>
            <person name="Abouelleil A."/>
            <person name="Alvarado L."/>
            <person name="Arachchi H.M."/>
            <person name="Berlin A."/>
            <person name="Chapman S.B."/>
            <person name="Goldberg J."/>
            <person name="Griggs A."/>
            <person name="Gujja S."/>
            <person name="Hansen M."/>
            <person name="Howarth C."/>
            <person name="Imamovic A."/>
            <person name="Larimer J."/>
            <person name="McCowen C."/>
            <person name="Montmayeur A."/>
            <person name="Murphy C."/>
            <person name="Neiman D."/>
            <person name="Pearson M."/>
            <person name="Priest M."/>
            <person name="Roberts A."/>
            <person name="Saif S."/>
            <person name="Shea T."/>
            <person name="Sisk P."/>
            <person name="Sykes S."/>
            <person name="Wortman J."/>
            <person name="Nusbaum C."/>
            <person name="Birren B."/>
        </authorList>
    </citation>
    <scope>NUCLEOTIDE SEQUENCE [LARGE SCALE GENOMIC DNA]</scope>
    <source>
        <strain evidence="3">ACS-171-V-Col2</strain>
    </source>
</reference>
<keyword evidence="1" id="KW-0812">Transmembrane</keyword>
<proteinExistence type="predicted"/>
<dbReference type="EMBL" id="AGWL01000005">
    <property type="protein sequence ID" value="EKU95247.1"/>
    <property type="molecule type" value="Genomic_DNA"/>
</dbReference>
<organism evidence="2 3">
    <name type="scientific">Actinobaculum massiliense ACS-171-V-Col2</name>
    <dbReference type="NCBI Taxonomy" id="883066"/>
    <lineage>
        <taxon>Bacteria</taxon>
        <taxon>Bacillati</taxon>
        <taxon>Actinomycetota</taxon>
        <taxon>Actinomycetes</taxon>
        <taxon>Actinomycetales</taxon>
        <taxon>Actinomycetaceae</taxon>
        <taxon>Actinobaculum</taxon>
    </lineage>
</organism>
<gene>
    <name evidence="2" type="ORF">HMPREF9233_01008</name>
</gene>
<keyword evidence="1" id="KW-0472">Membrane</keyword>
<dbReference type="STRING" id="202789.GCA_001457435_01111"/>
<sequence>MKKKKDTTWRALAVTVAIFLLVPVPLALYSSGVDWIFIGRQGVPKEFWITYLFQLALLVGGLTVFKVRERFSSTDSGKISENRPSGR</sequence>
<keyword evidence="1" id="KW-1133">Transmembrane helix</keyword>
<accession>K9EW81</accession>
<dbReference type="AlphaFoldDB" id="K9EW81"/>
<protein>
    <submittedName>
        <fullName evidence="2">Uncharacterized protein</fullName>
    </submittedName>
</protein>
<evidence type="ECO:0000313" key="3">
    <source>
        <dbReference type="Proteomes" id="UP000009888"/>
    </source>
</evidence>
<evidence type="ECO:0000313" key="2">
    <source>
        <dbReference type="EMBL" id="EKU95247.1"/>
    </source>
</evidence>
<dbReference type="HOGENOM" id="CLU_2476402_0_0_11"/>
<evidence type="ECO:0000256" key="1">
    <source>
        <dbReference type="SAM" id="Phobius"/>
    </source>
</evidence>
<dbReference type="Proteomes" id="UP000009888">
    <property type="component" value="Unassembled WGS sequence"/>
</dbReference>
<keyword evidence="3" id="KW-1185">Reference proteome</keyword>
<name>K9EW81_9ACTO</name>
<dbReference type="eggNOG" id="ENOG5031IG8">
    <property type="taxonomic scope" value="Bacteria"/>
</dbReference>
<comment type="caution">
    <text evidence="2">The sequence shown here is derived from an EMBL/GenBank/DDBJ whole genome shotgun (WGS) entry which is preliminary data.</text>
</comment>
<feature type="transmembrane region" description="Helical" evidence="1">
    <location>
        <begin position="48"/>
        <end position="65"/>
    </location>
</feature>